<protein>
    <recommendedName>
        <fullName evidence="2">Chromo domain-containing protein</fullName>
    </recommendedName>
</protein>
<evidence type="ECO:0000313" key="4">
    <source>
        <dbReference type="Proteomes" id="UP001460270"/>
    </source>
</evidence>
<dbReference type="PANTHER" id="PTHR46148:SF52">
    <property type="entry name" value="OS04G0603800 PROTEIN"/>
    <property type="match status" value="1"/>
</dbReference>
<dbReference type="PROSITE" id="PS50013">
    <property type="entry name" value="CHROMO_2"/>
    <property type="match status" value="1"/>
</dbReference>
<organism evidence="3 4">
    <name type="scientific">Mugilogobius chulae</name>
    <name type="common">yellowstripe goby</name>
    <dbReference type="NCBI Taxonomy" id="88201"/>
    <lineage>
        <taxon>Eukaryota</taxon>
        <taxon>Metazoa</taxon>
        <taxon>Chordata</taxon>
        <taxon>Craniata</taxon>
        <taxon>Vertebrata</taxon>
        <taxon>Euteleostomi</taxon>
        <taxon>Actinopterygii</taxon>
        <taxon>Neopterygii</taxon>
        <taxon>Teleostei</taxon>
        <taxon>Neoteleostei</taxon>
        <taxon>Acanthomorphata</taxon>
        <taxon>Gobiaria</taxon>
        <taxon>Gobiiformes</taxon>
        <taxon>Gobioidei</taxon>
        <taxon>Gobiidae</taxon>
        <taxon>Gobionellinae</taxon>
        <taxon>Mugilogobius</taxon>
    </lineage>
</organism>
<dbReference type="SUPFAM" id="SSF54160">
    <property type="entry name" value="Chromo domain-like"/>
    <property type="match status" value="1"/>
</dbReference>
<name>A0AAW0PLB0_9GOBI</name>
<reference evidence="4" key="1">
    <citation type="submission" date="2024-04" db="EMBL/GenBank/DDBJ databases">
        <title>Salinicola lusitanus LLJ914,a marine bacterium isolated from the Okinawa Trough.</title>
        <authorList>
            <person name="Li J."/>
        </authorList>
    </citation>
    <scope>NUCLEOTIDE SEQUENCE [LARGE SCALE GENOMIC DNA]</scope>
</reference>
<dbReference type="PANTHER" id="PTHR46148">
    <property type="entry name" value="CHROMO DOMAIN-CONTAINING PROTEIN"/>
    <property type="match status" value="1"/>
</dbReference>
<dbReference type="GO" id="GO:0005634">
    <property type="term" value="C:nucleus"/>
    <property type="evidence" value="ECO:0007669"/>
    <property type="project" value="UniProtKB-SubCell"/>
</dbReference>
<feature type="domain" description="Chromo" evidence="2">
    <location>
        <begin position="171"/>
        <end position="229"/>
    </location>
</feature>
<proteinExistence type="predicted"/>
<dbReference type="EMBL" id="JBBPFD010000004">
    <property type="protein sequence ID" value="KAK7929489.1"/>
    <property type="molecule type" value="Genomic_DNA"/>
</dbReference>
<evidence type="ECO:0000259" key="2">
    <source>
        <dbReference type="PROSITE" id="PS50013"/>
    </source>
</evidence>
<dbReference type="SMART" id="SM00298">
    <property type="entry name" value="CHROMO"/>
    <property type="match status" value="1"/>
</dbReference>
<dbReference type="InterPro" id="IPR016197">
    <property type="entry name" value="Chromo-like_dom_sf"/>
</dbReference>
<accession>A0AAW0PLB0</accession>
<dbReference type="AlphaFoldDB" id="A0AAW0PLB0"/>
<dbReference type="Pfam" id="PF00385">
    <property type="entry name" value="Chromo"/>
    <property type="match status" value="1"/>
</dbReference>
<sequence>MSSDFMARRWTSSLTGAPIHFPKFGEVFVKLLALRTGERCRCPSVKDHILRCRHIWNCTKAALLRSVERNRQIADKHRIPSPSYQPGQKVWLAAKDIPLKVESKKLAPRFIGPFEVDKIINPTAIRLRLPPSMKIHPTFHVSQLKPFHESPLCPPAEPPPPAQIIDDHPAFSVRRLVDVRRRGRGFQFLVDWEGYGPEERSWVSRNLILDPALIGEFYRTHPGKPGGPPGGGH</sequence>
<dbReference type="InterPro" id="IPR000953">
    <property type="entry name" value="Chromo/chromo_shadow_dom"/>
</dbReference>
<evidence type="ECO:0000256" key="1">
    <source>
        <dbReference type="ARBA" id="ARBA00004123"/>
    </source>
</evidence>
<dbReference type="Proteomes" id="UP001460270">
    <property type="component" value="Unassembled WGS sequence"/>
</dbReference>
<gene>
    <name evidence="3" type="ORF">WMY93_005884</name>
</gene>
<dbReference type="Gene3D" id="2.40.50.40">
    <property type="match status" value="1"/>
</dbReference>
<keyword evidence="4" id="KW-1185">Reference proteome</keyword>
<comment type="subcellular location">
    <subcellularLocation>
        <location evidence="1">Nucleus</location>
    </subcellularLocation>
</comment>
<dbReference type="InterPro" id="IPR056924">
    <property type="entry name" value="SH3_Tf2-1"/>
</dbReference>
<dbReference type="Pfam" id="PF24626">
    <property type="entry name" value="SH3_Tf2-1"/>
    <property type="match status" value="1"/>
</dbReference>
<evidence type="ECO:0000313" key="3">
    <source>
        <dbReference type="EMBL" id="KAK7929489.1"/>
    </source>
</evidence>
<dbReference type="InterPro" id="IPR023780">
    <property type="entry name" value="Chromo_domain"/>
</dbReference>
<comment type="caution">
    <text evidence="3">The sequence shown here is derived from an EMBL/GenBank/DDBJ whole genome shotgun (WGS) entry which is preliminary data.</text>
</comment>